<protein>
    <recommendedName>
        <fullName evidence="4">Secreted protein</fullName>
    </recommendedName>
</protein>
<feature type="chain" id="PRO_5045419166" description="Secreted protein" evidence="1">
    <location>
        <begin position="29"/>
        <end position="119"/>
    </location>
</feature>
<sequence>MRSNSGRMRLAALMVAASVVGLAAPALAGARHQDRVYADSLGNLVIDSAAGYKRILVGEGKLAKQLSDYTSAGQPKVIYENEADEITGFDCYRPPVFVKGRSYMYGLSDGEMPELSPCR</sequence>
<keyword evidence="1" id="KW-0732">Signal</keyword>
<comment type="caution">
    <text evidence="2">The sequence shown here is derived from an EMBL/GenBank/DDBJ whole genome shotgun (WGS) entry which is preliminary data.</text>
</comment>
<evidence type="ECO:0008006" key="4">
    <source>
        <dbReference type="Google" id="ProtNLM"/>
    </source>
</evidence>
<reference evidence="3" key="1">
    <citation type="journal article" date="2019" name="Int. J. Syst. Evol. Microbiol.">
        <title>The Global Catalogue of Microorganisms (GCM) 10K type strain sequencing project: providing services to taxonomists for standard genome sequencing and annotation.</title>
        <authorList>
            <consortium name="The Broad Institute Genomics Platform"/>
            <consortium name="The Broad Institute Genome Sequencing Center for Infectious Disease"/>
            <person name="Wu L."/>
            <person name="Ma J."/>
        </authorList>
    </citation>
    <scope>NUCLEOTIDE SEQUENCE [LARGE SCALE GENOMIC DNA]</scope>
    <source>
        <strain evidence="3">CGMCC 1.16225</strain>
    </source>
</reference>
<dbReference type="RefSeq" id="WP_379094575.1">
    <property type="nucleotide sequence ID" value="NZ_JBHUGZ010000002.1"/>
</dbReference>
<accession>A0ABW4U3V8</accession>
<dbReference type="EMBL" id="JBHUGZ010000002">
    <property type="protein sequence ID" value="MFD1982188.1"/>
    <property type="molecule type" value="Genomic_DNA"/>
</dbReference>
<evidence type="ECO:0000256" key="1">
    <source>
        <dbReference type="SAM" id="SignalP"/>
    </source>
</evidence>
<evidence type="ECO:0000313" key="3">
    <source>
        <dbReference type="Proteomes" id="UP001597405"/>
    </source>
</evidence>
<organism evidence="2 3">
    <name type="scientific">Mesorhizobium newzealandense</name>
    <dbReference type="NCBI Taxonomy" id="1300302"/>
    <lineage>
        <taxon>Bacteria</taxon>
        <taxon>Pseudomonadati</taxon>
        <taxon>Pseudomonadota</taxon>
        <taxon>Alphaproteobacteria</taxon>
        <taxon>Hyphomicrobiales</taxon>
        <taxon>Phyllobacteriaceae</taxon>
        <taxon>Mesorhizobium</taxon>
    </lineage>
</organism>
<evidence type="ECO:0000313" key="2">
    <source>
        <dbReference type="EMBL" id="MFD1982188.1"/>
    </source>
</evidence>
<name>A0ABW4U3V8_9HYPH</name>
<gene>
    <name evidence="2" type="ORF">ACFSOZ_05725</name>
</gene>
<keyword evidence="3" id="KW-1185">Reference proteome</keyword>
<dbReference type="Proteomes" id="UP001597405">
    <property type="component" value="Unassembled WGS sequence"/>
</dbReference>
<proteinExistence type="predicted"/>
<feature type="signal peptide" evidence="1">
    <location>
        <begin position="1"/>
        <end position="28"/>
    </location>
</feature>